<proteinExistence type="predicted"/>
<organism evidence="1 2">
    <name type="scientific">Limosilactobacillus panis</name>
    <dbReference type="NCBI Taxonomy" id="47493"/>
    <lineage>
        <taxon>Bacteria</taxon>
        <taxon>Bacillati</taxon>
        <taxon>Bacillota</taxon>
        <taxon>Bacilli</taxon>
        <taxon>Lactobacillales</taxon>
        <taxon>Lactobacillaceae</taxon>
        <taxon>Limosilactobacillus</taxon>
    </lineage>
</organism>
<name>A0ABT7VM29_9LACO</name>
<evidence type="ECO:0000313" key="2">
    <source>
        <dbReference type="Proteomes" id="UP001529423"/>
    </source>
</evidence>
<evidence type="ECO:0000313" key="1">
    <source>
        <dbReference type="EMBL" id="MDM8333792.1"/>
    </source>
</evidence>
<dbReference type="InterPro" id="IPR029063">
    <property type="entry name" value="SAM-dependent_MTases_sf"/>
</dbReference>
<dbReference type="GO" id="GO:0032259">
    <property type="term" value="P:methylation"/>
    <property type="evidence" value="ECO:0007669"/>
    <property type="project" value="UniProtKB-KW"/>
</dbReference>
<sequence length="285" mass="32798">MKPKKLKQLKKRAKKAHQALQQAPYIKQLLSYRELFDDFPPIKYLINNALESDRLLKNGLLPQPLPKLLLPDDIQDTIFQAVNRQYPQGDPHGDALWNKYNAVLPELDRHLRNFRDYLEDTYGMWSYVNAPFAKALADYLNGGAVLEIMAGNGYISKGLRNNNPAQKIYTTDSQAWVNENETGKHPVTPIEKLDALAAIKKYGQDVQYVIMSWAPDKQETDWQVLQLLRQDYPNIHFLVIGEKDGATDSTAFWQNAQLSQDADLQRVNQQLHSFDLIDEQIYTVK</sequence>
<keyword evidence="2" id="KW-1185">Reference proteome</keyword>
<keyword evidence="1" id="KW-0489">Methyltransferase</keyword>
<accession>A0ABT7VM29</accession>
<protein>
    <submittedName>
        <fullName evidence="1">SAM-dependent methyltransferase</fullName>
    </submittedName>
</protein>
<dbReference type="EMBL" id="JAUDEO010000018">
    <property type="protein sequence ID" value="MDM8333792.1"/>
    <property type="molecule type" value="Genomic_DNA"/>
</dbReference>
<gene>
    <name evidence="1" type="ORF">QUW46_04275</name>
</gene>
<reference evidence="1 2" key="2">
    <citation type="submission" date="2023-06" db="EMBL/GenBank/DDBJ databases">
        <title>Identification and characterization of horizontal gene transfer across gut microbiota members of farm animals based on homology search.</title>
        <authorList>
            <person name="Schwarzerova J."/>
            <person name="Nykrynova M."/>
            <person name="Jureckova K."/>
            <person name="Cejkova D."/>
            <person name="Rychlik I."/>
        </authorList>
    </citation>
    <scope>NUCLEOTIDE SEQUENCE [LARGE SCALE GENOMIC DNA]</scope>
    <source>
        <strain evidence="1 2">105_WCHN</strain>
    </source>
</reference>
<dbReference type="RefSeq" id="WP_289559853.1">
    <property type="nucleotide sequence ID" value="NZ_JAUDEO010000018.1"/>
</dbReference>
<dbReference type="SUPFAM" id="SSF53335">
    <property type="entry name" value="S-adenosyl-L-methionine-dependent methyltransferases"/>
    <property type="match status" value="1"/>
</dbReference>
<reference evidence="2" key="1">
    <citation type="submission" date="2023-06" db="EMBL/GenBank/DDBJ databases">
        <title>Identification and characterization of horizontal gene transfer across gut microbiota members of farm animals based on homology search.</title>
        <authorList>
            <person name="Zeman M."/>
            <person name="Kubasova T."/>
            <person name="Jahodarova E."/>
            <person name="Nykrynova M."/>
            <person name="Rychlik I."/>
        </authorList>
    </citation>
    <scope>NUCLEOTIDE SEQUENCE [LARGE SCALE GENOMIC DNA]</scope>
    <source>
        <strain evidence="2">105_WCHN</strain>
    </source>
</reference>
<dbReference type="Proteomes" id="UP001529423">
    <property type="component" value="Unassembled WGS sequence"/>
</dbReference>
<comment type="caution">
    <text evidence="1">The sequence shown here is derived from an EMBL/GenBank/DDBJ whole genome shotgun (WGS) entry which is preliminary data.</text>
</comment>
<keyword evidence="1" id="KW-0808">Transferase</keyword>
<dbReference type="GO" id="GO:0008168">
    <property type="term" value="F:methyltransferase activity"/>
    <property type="evidence" value="ECO:0007669"/>
    <property type="project" value="UniProtKB-KW"/>
</dbReference>